<dbReference type="SUPFAM" id="SSF51905">
    <property type="entry name" value="FAD/NAD(P)-binding domain"/>
    <property type="match status" value="1"/>
</dbReference>
<dbReference type="Gene3D" id="3.30.9.10">
    <property type="entry name" value="D-Amino Acid Oxidase, subunit A, domain 2"/>
    <property type="match status" value="1"/>
</dbReference>
<evidence type="ECO:0000256" key="1">
    <source>
        <dbReference type="ARBA" id="ARBA00023002"/>
    </source>
</evidence>
<dbReference type="Proteomes" id="UP000586918">
    <property type="component" value="Unassembled WGS sequence"/>
</dbReference>
<dbReference type="PANTHER" id="PTHR13847:SF287">
    <property type="entry name" value="FAD-DEPENDENT OXIDOREDUCTASE DOMAIN-CONTAINING PROTEIN 1"/>
    <property type="match status" value="1"/>
</dbReference>
<dbReference type="Gene3D" id="3.50.50.60">
    <property type="entry name" value="FAD/NAD(P)-binding domain"/>
    <property type="match status" value="1"/>
</dbReference>
<organism evidence="3 4">
    <name type="scientific">Pseudonocardia bannensis</name>
    <dbReference type="NCBI Taxonomy" id="630973"/>
    <lineage>
        <taxon>Bacteria</taxon>
        <taxon>Bacillati</taxon>
        <taxon>Actinomycetota</taxon>
        <taxon>Actinomycetes</taxon>
        <taxon>Pseudonocardiales</taxon>
        <taxon>Pseudonocardiaceae</taxon>
        <taxon>Pseudonocardia</taxon>
    </lineage>
</organism>
<dbReference type="Pfam" id="PF01266">
    <property type="entry name" value="DAO"/>
    <property type="match status" value="1"/>
</dbReference>
<name>A0A848DN39_9PSEU</name>
<dbReference type="GO" id="GO:0005737">
    <property type="term" value="C:cytoplasm"/>
    <property type="evidence" value="ECO:0007669"/>
    <property type="project" value="TreeGrafter"/>
</dbReference>
<evidence type="ECO:0000259" key="2">
    <source>
        <dbReference type="Pfam" id="PF01266"/>
    </source>
</evidence>
<dbReference type="InterPro" id="IPR006076">
    <property type="entry name" value="FAD-dep_OxRdtase"/>
</dbReference>
<evidence type="ECO:0000313" key="3">
    <source>
        <dbReference type="EMBL" id="NMH94220.1"/>
    </source>
</evidence>
<dbReference type="InterPro" id="IPR036188">
    <property type="entry name" value="FAD/NAD-bd_sf"/>
</dbReference>
<protein>
    <submittedName>
        <fullName evidence="3">FAD-binding oxidoreductase</fullName>
    </submittedName>
</protein>
<dbReference type="RefSeq" id="WP_169414911.1">
    <property type="nucleotide sequence ID" value="NZ_JAAXKZ010000100.1"/>
</dbReference>
<feature type="domain" description="FAD dependent oxidoreductase" evidence="2">
    <location>
        <begin position="6"/>
        <end position="362"/>
    </location>
</feature>
<sequence>MSAAPDLVVIGGGIAGASIAYELAASRSVLLLEAEPTLAVHSTARSAATYIPGHGTAPVRALIAASGPRFAVLADALRDGSTPLLIPRPVLWAAFDDAGERALRTLLAERAGEPDAPRPVTTGEALRRCPVLRPDALRGAGLTEISADVDAMALHQAYIRGLRRRGGTVRAGARVTAVRATATGWRVEATGTGGAARAAAFDVADVVDAAGAWADVVATMAGVPPIGLTPLRRTIAVARVPDPARLGIGAGTPLPMVVEAGERFYFKAEGEHLLVSPGDETPAEPGDARPCDLDVATALERAEAVTGLGLRSIRTSWAGLRSFVSDRSPVVGSRPEHPGFHFFAGQGGSGIESAPALAALGAAVITGGPVPADIPVDPAVLGPARLS</sequence>
<dbReference type="AlphaFoldDB" id="A0A848DN39"/>
<keyword evidence="1" id="KW-0560">Oxidoreductase</keyword>
<accession>A0A848DN39</accession>
<gene>
    <name evidence="3" type="ORF">HF519_22095</name>
</gene>
<proteinExistence type="predicted"/>
<evidence type="ECO:0000313" key="4">
    <source>
        <dbReference type="Proteomes" id="UP000586918"/>
    </source>
</evidence>
<dbReference type="GO" id="GO:0016491">
    <property type="term" value="F:oxidoreductase activity"/>
    <property type="evidence" value="ECO:0007669"/>
    <property type="project" value="UniProtKB-KW"/>
</dbReference>
<dbReference type="PANTHER" id="PTHR13847">
    <property type="entry name" value="SARCOSINE DEHYDROGENASE-RELATED"/>
    <property type="match status" value="1"/>
</dbReference>
<keyword evidence="4" id="KW-1185">Reference proteome</keyword>
<reference evidence="3 4" key="1">
    <citation type="submission" date="2020-04" db="EMBL/GenBank/DDBJ databases">
        <authorList>
            <person name="Klaysubun C."/>
            <person name="Duangmal K."/>
            <person name="Lipun K."/>
        </authorList>
    </citation>
    <scope>NUCLEOTIDE SEQUENCE [LARGE SCALE GENOMIC DNA]</scope>
    <source>
        <strain evidence="3 4">DSM 45300</strain>
    </source>
</reference>
<comment type="caution">
    <text evidence="3">The sequence shown here is derived from an EMBL/GenBank/DDBJ whole genome shotgun (WGS) entry which is preliminary data.</text>
</comment>
<dbReference type="EMBL" id="JAAXKZ010000100">
    <property type="protein sequence ID" value="NMH94220.1"/>
    <property type="molecule type" value="Genomic_DNA"/>
</dbReference>